<evidence type="ECO:0000256" key="7">
    <source>
        <dbReference type="ARBA" id="ARBA00023239"/>
    </source>
</evidence>
<dbReference type="GO" id="GO:0004014">
    <property type="term" value="F:adenosylmethionine decarboxylase activity"/>
    <property type="evidence" value="ECO:0007669"/>
    <property type="project" value="UniProtKB-UniRule"/>
</dbReference>
<keyword evidence="5 10" id="KW-0620">Polyamine biosynthesis</keyword>
<feature type="site" description="Cleavage (non-hydrolytic); by autolysis" evidence="10">
    <location>
        <begin position="79"/>
        <end position="80"/>
    </location>
</feature>
<dbReference type="UniPathway" id="UPA00331">
    <property type="reaction ID" value="UER00451"/>
</dbReference>
<proteinExistence type="inferred from homology"/>
<dbReference type="eggNOG" id="COG1586">
    <property type="taxonomic scope" value="Bacteria"/>
</dbReference>
<keyword evidence="7 10" id="KW-0456">Lyase</keyword>
<dbReference type="Pfam" id="PF02675">
    <property type="entry name" value="AdoMet_dc"/>
    <property type="match status" value="1"/>
</dbReference>
<comment type="function">
    <text evidence="10">Catalyzes the decarboxylation of S-adenosylmethionine to S-adenosylmethioninamine (dcAdoMet), the propylamine donor required for the synthesis of the polyamines spermine and spermidine from the diamine putrescine.</text>
</comment>
<keyword evidence="12" id="KW-1185">Reference proteome</keyword>
<feature type="active site" description="Proton donor; for catalytic activity" evidence="10">
    <location>
        <position position="100"/>
    </location>
</feature>
<feature type="active site" description="Proton acceptor; for processing activity" evidence="10">
    <location>
        <position position="85"/>
    </location>
</feature>
<dbReference type="InterPro" id="IPR017716">
    <property type="entry name" value="S-AdoMet_deCOase_pro-enz"/>
</dbReference>
<evidence type="ECO:0000256" key="4">
    <source>
        <dbReference type="ARBA" id="ARBA00023066"/>
    </source>
</evidence>
<gene>
    <name evidence="10" type="primary">speH</name>
    <name evidence="11" type="ORF">Cpap_3820</name>
</gene>
<dbReference type="OrthoDB" id="9793120at2"/>
<comment type="catalytic activity">
    <reaction evidence="10">
        <text>S-adenosyl-L-methionine + H(+) = S-adenosyl 3-(methylsulfanyl)propylamine + CO2</text>
        <dbReference type="Rhea" id="RHEA:15981"/>
        <dbReference type="ChEBI" id="CHEBI:15378"/>
        <dbReference type="ChEBI" id="CHEBI:16526"/>
        <dbReference type="ChEBI" id="CHEBI:57443"/>
        <dbReference type="ChEBI" id="CHEBI:59789"/>
        <dbReference type="EC" id="4.1.1.50"/>
    </reaction>
</comment>
<dbReference type="NCBIfam" id="TIGR03330">
    <property type="entry name" value="SAM_DCase_Bsu"/>
    <property type="match status" value="1"/>
</dbReference>
<protein>
    <recommendedName>
        <fullName evidence="10">S-adenosylmethionine decarboxylase proenzyme</fullName>
        <shortName evidence="10">AdoMetDC</shortName>
        <shortName evidence="10">SAMDC</shortName>
        <ecNumber evidence="10">4.1.1.50</ecNumber>
    </recommendedName>
    <component>
        <recommendedName>
            <fullName evidence="10">S-adenosylmethionine decarboxylase beta chain</fullName>
        </recommendedName>
    </component>
    <component>
        <recommendedName>
            <fullName evidence="10">S-adenosylmethionine decarboxylase alpha chain</fullName>
        </recommendedName>
    </component>
</protein>
<dbReference type="InterPro" id="IPR016067">
    <property type="entry name" value="S-AdoMet_deCO2ase_core"/>
</dbReference>
<evidence type="ECO:0000313" key="11">
    <source>
        <dbReference type="EMBL" id="EGD49387.1"/>
    </source>
</evidence>
<evidence type="ECO:0000256" key="9">
    <source>
        <dbReference type="ARBA" id="ARBA00023317"/>
    </source>
</evidence>
<dbReference type="AlphaFoldDB" id="F1T7D9"/>
<dbReference type="SUPFAM" id="SSF56276">
    <property type="entry name" value="S-adenosylmethionine decarboxylase"/>
    <property type="match status" value="1"/>
</dbReference>
<dbReference type="Gene3D" id="3.60.90.10">
    <property type="entry name" value="S-adenosylmethionine decarboxylase"/>
    <property type="match status" value="1"/>
</dbReference>
<dbReference type="HAMAP" id="MF_00464">
    <property type="entry name" value="AdoMetDC_1"/>
    <property type="match status" value="1"/>
</dbReference>
<keyword evidence="3 10" id="KW-0068">Autocatalytic cleavage</keyword>
<dbReference type="EC" id="4.1.1.50" evidence="10"/>
<feature type="chain" id="PRO_5023289434" description="S-adenosylmethionine decarboxylase beta chain" evidence="10">
    <location>
        <begin position="1"/>
        <end position="79"/>
    </location>
</feature>
<evidence type="ECO:0000256" key="8">
    <source>
        <dbReference type="ARBA" id="ARBA00023270"/>
    </source>
</evidence>
<dbReference type="EMBL" id="ACXX02000001">
    <property type="protein sequence ID" value="EGD49387.1"/>
    <property type="molecule type" value="Genomic_DNA"/>
</dbReference>
<accession>F1T7D9</accession>
<sequence length="140" mass="15552">MRPKISSLVEVDAKEEQYKFTGTHILGDLYGISNDKLESIDFLEKIVSDGIMKANASCHGIQVKKFNTGGITLIALLSESHVSIHTYPEYNSTFIDAFTCGEHCNPQLIIDTIVEGLKPQKVVINKVRRGKDINDSKKSL</sequence>
<evidence type="ECO:0000313" key="12">
    <source>
        <dbReference type="Proteomes" id="UP000003860"/>
    </source>
</evidence>
<keyword evidence="1 10" id="KW-0949">S-adenosyl-L-methionine</keyword>
<keyword evidence="4 10" id="KW-0745">Spermidine biosynthesis</keyword>
<evidence type="ECO:0000256" key="3">
    <source>
        <dbReference type="ARBA" id="ARBA00022813"/>
    </source>
</evidence>
<keyword evidence="8 10" id="KW-0704">Schiff base</keyword>
<dbReference type="PANTHER" id="PTHR33866">
    <property type="entry name" value="S-ADENOSYLMETHIONINE DECARBOXYLASE PROENZYME"/>
    <property type="match status" value="1"/>
</dbReference>
<dbReference type="PANTHER" id="PTHR33866:SF2">
    <property type="entry name" value="S-ADENOSYLMETHIONINE DECARBOXYLASE PROENZYME"/>
    <property type="match status" value="1"/>
</dbReference>
<comment type="similarity">
    <text evidence="10">Belongs to the prokaryotic AdoMetDC family. Type 1 subfamily.</text>
</comment>
<dbReference type="RefSeq" id="WP_004616051.1">
    <property type="nucleotide sequence ID" value="NZ_ACXX02000001.1"/>
</dbReference>
<evidence type="ECO:0000256" key="1">
    <source>
        <dbReference type="ARBA" id="ARBA00022691"/>
    </source>
</evidence>
<organism evidence="11 12">
    <name type="scientific">Ruminiclostridium papyrosolvens DSM 2782</name>
    <dbReference type="NCBI Taxonomy" id="588581"/>
    <lineage>
        <taxon>Bacteria</taxon>
        <taxon>Bacillati</taxon>
        <taxon>Bacillota</taxon>
        <taxon>Clostridia</taxon>
        <taxon>Eubacteriales</taxon>
        <taxon>Oscillospiraceae</taxon>
        <taxon>Ruminiclostridium</taxon>
    </lineage>
</organism>
<feature type="active site" description="Schiff-base intermediate with substrate; via pyruvic acid" evidence="10">
    <location>
        <position position="80"/>
    </location>
</feature>
<keyword evidence="9 10" id="KW-0670">Pyruvate</keyword>
<comment type="pathway">
    <text evidence="10">Amine and polyamine biosynthesis; S-adenosylmethioninamine biosynthesis; S-adenosylmethioninamine from S-adenosyl-L-methionine: step 1/1.</text>
</comment>
<name>F1T7D9_9FIRM</name>
<comment type="caution">
    <text evidence="11">The sequence shown here is derived from an EMBL/GenBank/DDBJ whole genome shotgun (WGS) entry which is preliminary data.</text>
</comment>
<evidence type="ECO:0000256" key="2">
    <source>
        <dbReference type="ARBA" id="ARBA00022793"/>
    </source>
</evidence>
<reference evidence="11" key="1">
    <citation type="submission" date="2009-07" db="EMBL/GenBank/DDBJ databases">
        <authorList>
            <consortium name="US DOE Joint Genome Institute (JGI-PGF)"/>
            <person name="Lucas S."/>
            <person name="Copeland A."/>
            <person name="Lapidus A."/>
            <person name="Glavina del Rio T."/>
            <person name="Tice H."/>
            <person name="Bruce D."/>
            <person name="Goodwin L."/>
            <person name="Pitluck S."/>
            <person name="Larimer F."/>
            <person name="Land M.L."/>
            <person name="Mouttaki H."/>
            <person name="He Z."/>
            <person name="Zhou J."/>
            <person name="Hemme C.L."/>
        </authorList>
    </citation>
    <scope>NUCLEOTIDE SEQUENCE [LARGE SCALE GENOMIC DNA]</scope>
    <source>
        <strain evidence="11">DSM 2782</strain>
    </source>
</reference>
<evidence type="ECO:0000256" key="5">
    <source>
        <dbReference type="ARBA" id="ARBA00023115"/>
    </source>
</evidence>
<keyword evidence="2 10" id="KW-0210">Decarboxylase</keyword>
<evidence type="ECO:0000256" key="10">
    <source>
        <dbReference type="HAMAP-Rule" id="MF_00464"/>
    </source>
</evidence>
<comment type="cofactor">
    <cofactor evidence="10">
        <name>pyruvate</name>
        <dbReference type="ChEBI" id="CHEBI:15361"/>
    </cofactor>
    <text evidence="10">Binds 1 pyruvoyl group covalently per subunit.</text>
</comment>
<dbReference type="GO" id="GO:0008295">
    <property type="term" value="P:spermidine biosynthetic process"/>
    <property type="evidence" value="ECO:0007669"/>
    <property type="project" value="UniProtKB-UniRule"/>
</dbReference>
<feature type="chain" id="PRO_5023289433" description="S-adenosylmethionine decarboxylase alpha chain" evidence="10">
    <location>
        <begin position="80"/>
        <end position="140"/>
    </location>
</feature>
<dbReference type="InterPro" id="IPR003826">
    <property type="entry name" value="AdoMetDC_fam_prok"/>
</dbReference>
<reference evidence="11" key="2">
    <citation type="submission" date="2011-01" db="EMBL/GenBank/DDBJ databases">
        <title>The Non-contiguous Finished genome of Clostridium papyrosolvens.</title>
        <authorList>
            <person name="Lucas S."/>
            <person name="Copeland A."/>
            <person name="Lapidus A."/>
            <person name="Cheng J.-F."/>
            <person name="Goodwin L."/>
            <person name="Pitluck S."/>
            <person name="Misra M."/>
            <person name="Chertkov O."/>
            <person name="Detter J.C."/>
            <person name="Han C."/>
            <person name="Tapia R."/>
            <person name="Land M."/>
            <person name="Hauser L."/>
            <person name="Kyrpides N."/>
            <person name="Ivanova N."/>
            <person name="Pagani I."/>
            <person name="Mouttaki H."/>
            <person name="He Z."/>
            <person name="Zhou J."/>
            <person name="Hemme C.L."/>
            <person name="Woyke T."/>
        </authorList>
    </citation>
    <scope>NUCLEOTIDE SEQUENCE [LARGE SCALE GENOMIC DNA]</scope>
    <source>
        <strain evidence="11">DSM 2782</strain>
    </source>
</reference>
<keyword evidence="6 10" id="KW-0865">Zymogen</keyword>
<comment type="PTM">
    <text evidence="10">Is synthesized initially as an inactive proenzyme. Formation of the active enzyme involves a self-maturation process in which the active site pyruvoyl group is generated from an internal serine residue via an autocatalytic post-translational modification. Two non-identical subunits are generated from the proenzyme in this reaction, and the pyruvate is formed at the N-terminus of the alpha chain, which is derived from the carboxyl end of the proenzyme. The post-translation cleavage follows an unusual pathway, termed non-hydrolytic serinolysis, in which the side chain hydroxyl group of the serine supplies its oxygen atom to form the C-terminus of the beta chain, while the remainder of the serine residue undergoes an oxidative deamination to produce ammonia and the pyruvoyl group blocking the N-terminus of the alpha chain.</text>
</comment>
<comment type="subunit">
    <text evidence="10">Heterotetramer of two alpha and two beta chains arranged as a dimer of alpha/beta heterodimers.</text>
</comment>
<dbReference type="Proteomes" id="UP000003860">
    <property type="component" value="Unassembled WGS sequence"/>
</dbReference>
<dbReference type="GO" id="GO:0005829">
    <property type="term" value="C:cytosol"/>
    <property type="evidence" value="ECO:0007669"/>
    <property type="project" value="TreeGrafter"/>
</dbReference>
<feature type="modified residue" description="Pyruvic acid (Ser); by autocatalysis" evidence="10">
    <location>
        <position position="80"/>
    </location>
</feature>
<evidence type="ECO:0000256" key="6">
    <source>
        <dbReference type="ARBA" id="ARBA00023145"/>
    </source>
</evidence>
<dbReference type="STRING" id="588581.Cpap_3820"/>